<dbReference type="GO" id="GO:0003700">
    <property type="term" value="F:DNA-binding transcription factor activity"/>
    <property type="evidence" value="ECO:0007669"/>
    <property type="project" value="InterPro"/>
</dbReference>
<dbReference type="PANTHER" id="PTHR30204:SF69">
    <property type="entry name" value="MERR-FAMILY TRANSCRIPTIONAL REGULATOR"/>
    <property type="match status" value="1"/>
</dbReference>
<evidence type="ECO:0000256" key="1">
    <source>
        <dbReference type="ARBA" id="ARBA00022491"/>
    </source>
</evidence>
<keyword evidence="4" id="KW-0804">Transcription</keyword>
<dbReference type="InterPro" id="IPR009061">
    <property type="entry name" value="DNA-bd_dom_put_sf"/>
</dbReference>
<evidence type="ECO:0000256" key="4">
    <source>
        <dbReference type="ARBA" id="ARBA00023163"/>
    </source>
</evidence>
<accession>A0A1M4WG29</accession>
<dbReference type="Pfam" id="PF00376">
    <property type="entry name" value="MerR"/>
    <property type="match status" value="1"/>
</dbReference>
<evidence type="ECO:0000256" key="3">
    <source>
        <dbReference type="ARBA" id="ARBA00023125"/>
    </source>
</evidence>
<dbReference type="AlphaFoldDB" id="A0A1M4WG29"/>
<dbReference type="Gene3D" id="1.10.1660.10">
    <property type="match status" value="1"/>
</dbReference>
<keyword evidence="8" id="KW-1185">Reference proteome</keyword>
<dbReference type="SUPFAM" id="SSF46955">
    <property type="entry name" value="Putative DNA-binding domain"/>
    <property type="match status" value="1"/>
</dbReference>
<keyword evidence="3 7" id="KW-0238">DNA-binding</keyword>
<sequence>MKCSENQPLLKIGEVAKLNDISTDTLRYYDKIDLFKPVVTDDNGYRYYEVKQLVDLDLILWLRMNGASVHETRQILEIKSLDKVIDILSSENAKLKDQIQKLQNQLYANRYYISHMKKCMEWEVNECYLLEFENRYCVSTDYSVPPGSRSEYELGLKNILQRINNKDSYFNSFFGGIYRREKKSPDYKSGLYPAVVNIRNHKVSESQLIPKGIYGVMPLRGYFDYAYDMIPKLLAFIHKEGFVSSGDCYVLKIWEQGRTASPSGEMLELQIPVLKRSL</sequence>
<dbReference type="InterPro" id="IPR000551">
    <property type="entry name" value="MerR-type_HTH_dom"/>
</dbReference>
<organism evidence="7 8">
    <name type="scientific">Lactonifactor longoviformis DSM 17459</name>
    <dbReference type="NCBI Taxonomy" id="1122155"/>
    <lineage>
        <taxon>Bacteria</taxon>
        <taxon>Bacillati</taxon>
        <taxon>Bacillota</taxon>
        <taxon>Clostridia</taxon>
        <taxon>Eubacteriales</taxon>
        <taxon>Clostridiaceae</taxon>
        <taxon>Lactonifactor</taxon>
    </lineage>
</organism>
<keyword evidence="2" id="KW-0805">Transcription regulation</keyword>
<dbReference type="RefSeq" id="WP_072850658.1">
    <property type="nucleotide sequence ID" value="NZ_FQVI01000006.1"/>
</dbReference>
<dbReference type="Gene3D" id="3.20.80.10">
    <property type="entry name" value="Regulatory factor, effector binding domain"/>
    <property type="match status" value="1"/>
</dbReference>
<dbReference type="STRING" id="1122155.SAMN02745158_01603"/>
<dbReference type="SMART" id="SM00422">
    <property type="entry name" value="HTH_MERR"/>
    <property type="match status" value="1"/>
</dbReference>
<proteinExistence type="predicted"/>
<evidence type="ECO:0000256" key="5">
    <source>
        <dbReference type="SAM" id="Coils"/>
    </source>
</evidence>
<evidence type="ECO:0000313" key="7">
    <source>
        <dbReference type="EMBL" id="SHE80251.1"/>
    </source>
</evidence>
<dbReference type="GO" id="GO:0003677">
    <property type="term" value="F:DNA binding"/>
    <property type="evidence" value="ECO:0007669"/>
    <property type="project" value="UniProtKB-KW"/>
</dbReference>
<dbReference type="InterPro" id="IPR011256">
    <property type="entry name" value="Reg_factor_effector_dom_sf"/>
</dbReference>
<dbReference type="PROSITE" id="PS50937">
    <property type="entry name" value="HTH_MERR_2"/>
    <property type="match status" value="1"/>
</dbReference>
<evidence type="ECO:0000256" key="2">
    <source>
        <dbReference type="ARBA" id="ARBA00023015"/>
    </source>
</evidence>
<dbReference type="OrthoDB" id="9773308at2"/>
<feature type="domain" description="HTH merR-type" evidence="6">
    <location>
        <begin position="9"/>
        <end position="78"/>
    </location>
</feature>
<protein>
    <submittedName>
        <fullName evidence="7">DNA-binding transcriptional regulator, MerR family</fullName>
    </submittedName>
</protein>
<keyword evidence="1" id="KW-0678">Repressor</keyword>
<dbReference type="Proteomes" id="UP000184245">
    <property type="component" value="Unassembled WGS sequence"/>
</dbReference>
<dbReference type="InterPro" id="IPR047057">
    <property type="entry name" value="MerR_fam"/>
</dbReference>
<reference evidence="7 8" key="1">
    <citation type="submission" date="2016-11" db="EMBL/GenBank/DDBJ databases">
        <authorList>
            <person name="Jaros S."/>
            <person name="Januszkiewicz K."/>
            <person name="Wedrychowicz H."/>
        </authorList>
    </citation>
    <scope>NUCLEOTIDE SEQUENCE [LARGE SCALE GENOMIC DNA]</scope>
    <source>
        <strain evidence="7 8">DSM 17459</strain>
    </source>
</reference>
<name>A0A1M4WG29_9CLOT</name>
<feature type="coiled-coil region" evidence="5">
    <location>
        <begin position="78"/>
        <end position="105"/>
    </location>
</feature>
<dbReference type="EMBL" id="FQVI01000006">
    <property type="protein sequence ID" value="SHE80251.1"/>
    <property type="molecule type" value="Genomic_DNA"/>
</dbReference>
<evidence type="ECO:0000313" key="8">
    <source>
        <dbReference type="Proteomes" id="UP000184245"/>
    </source>
</evidence>
<keyword evidence="5" id="KW-0175">Coiled coil</keyword>
<evidence type="ECO:0000259" key="6">
    <source>
        <dbReference type="PROSITE" id="PS50937"/>
    </source>
</evidence>
<gene>
    <name evidence="7" type="ORF">SAMN02745158_01603</name>
</gene>
<dbReference type="PANTHER" id="PTHR30204">
    <property type="entry name" value="REDOX-CYCLING DRUG-SENSING TRANSCRIPTIONAL ACTIVATOR SOXR"/>
    <property type="match status" value="1"/>
</dbReference>